<dbReference type="AlphaFoldDB" id="A0A6A6TYK6"/>
<organism evidence="1 2">
    <name type="scientific">Microthyrium microscopicum</name>
    <dbReference type="NCBI Taxonomy" id="703497"/>
    <lineage>
        <taxon>Eukaryota</taxon>
        <taxon>Fungi</taxon>
        <taxon>Dikarya</taxon>
        <taxon>Ascomycota</taxon>
        <taxon>Pezizomycotina</taxon>
        <taxon>Dothideomycetes</taxon>
        <taxon>Dothideomycetes incertae sedis</taxon>
        <taxon>Microthyriales</taxon>
        <taxon>Microthyriaceae</taxon>
        <taxon>Microthyrium</taxon>
    </lineage>
</organism>
<dbReference type="EMBL" id="MU004243">
    <property type="protein sequence ID" value="KAF2664411.1"/>
    <property type="molecule type" value="Genomic_DNA"/>
</dbReference>
<dbReference type="Proteomes" id="UP000799302">
    <property type="component" value="Unassembled WGS sequence"/>
</dbReference>
<accession>A0A6A6TYK6</accession>
<keyword evidence="2" id="KW-1185">Reference proteome</keyword>
<sequence>MSGVAALFTKNRFLLYDKFDSPEQVKFDADDTLYYFHRKVLGPPPCPKLINVYRHICYYALSYVPERVSEGNIVNTTLSVRVVHGAELLALSFICWEKRSPIEKFPGLGNMLTRATFDLFQ</sequence>
<evidence type="ECO:0000313" key="2">
    <source>
        <dbReference type="Proteomes" id="UP000799302"/>
    </source>
</evidence>
<reference evidence="1" key="1">
    <citation type="journal article" date="2020" name="Stud. Mycol.">
        <title>101 Dothideomycetes genomes: a test case for predicting lifestyles and emergence of pathogens.</title>
        <authorList>
            <person name="Haridas S."/>
            <person name="Albert R."/>
            <person name="Binder M."/>
            <person name="Bloem J."/>
            <person name="Labutti K."/>
            <person name="Salamov A."/>
            <person name="Andreopoulos B."/>
            <person name="Baker S."/>
            <person name="Barry K."/>
            <person name="Bills G."/>
            <person name="Bluhm B."/>
            <person name="Cannon C."/>
            <person name="Castanera R."/>
            <person name="Culley D."/>
            <person name="Daum C."/>
            <person name="Ezra D."/>
            <person name="Gonzalez J."/>
            <person name="Henrissat B."/>
            <person name="Kuo A."/>
            <person name="Liang C."/>
            <person name="Lipzen A."/>
            <person name="Lutzoni F."/>
            <person name="Magnuson J."/>
            <person name="Mondo S."/>
            <person name="Nolan M."/>
            <person name="Ohm R."/>
            <person name="Pangilinan J."/>
            <person name="Park H.-J."/>
            <person name="Ramirez L."/>
            <person name="Alfaro M."/>
            <person name="Sun H."/>
            <person name="Tritt A."/>
            <person name="Yoshinaga Y."/>
            <person name="Zwiers L.-H."/>
            <person name="Turgeon B."/>
            <person name="Goodwin S."/>
            <person name="Spatafora J."/>
            <person name="Crous P."/>
            <person name="Grigoriev I."/>
        </authorList>
    </citation>
    <scope>NUCLEOTIDE SEQUENCE</scope>
    <source>
        <strain evidence="1">CBS 115976</strain>
    </source>
</reference>
<gene>
    <name evidence="1" type="ORF">BT63DRAFT_107802</name>
</gene>
<evidence type="ECO:0000313" key="1">
    <source>
        <dbReference type="EMBL" id="KAF2664411.1"/>
    </source>
</evidence>
<name>A0A6A6TYK6_9PEZI</name>
<protein>
    <submittedName>
        <fullName evidence="1">Uncharacterized protein</fullName>
    </submittedName>
</protein>
<proteinExistence type="predicted"/>